<evidence type="ECO:0000313" key="2">
    <source>
        <dbReference type="Proteomes" id="UP000238479"/>
    </source>
</evidence>
<dbReference type="Proteomes" id="UP000238479">
    <property type="component" value="Chromosome 6"/>
</dbReference>
<organism evidence="1 2">
    <name type="scientific">Rosa chinensis</name>
    <name type="common">China rose</name>
    <dbReference type="NCBI Taxonomy" id="74649"/>
    <lineage>
        <taxon>Eukaryota</taxon>
        <taxon>Viridiplantae</taxon>
        <taxon>Streptophyta</taxon>
        <taxon>Embryophyta</taxon>
        <taxon>Tracheophyta</taxon>
        <taxon>Spermatophyta</taxon>
        <taxon>Magnoliopsida</taxon>
        <taxon>eudicotyledons</taxon>
        <taxon>Gunneridae</taxon>
        <taxon>Pentapetalae</taxon>
        <taxon>rosids</taxon>
        <taxon>fabids</taxon>
        <taxon>Rosales</taxon>
        <taxon>Rosaceae</taxon>
        <taxon>Rosoideae</taxon>
        <taxon>Rosoideae incertae sedis</taxon>
        <taxon>Rosa</taxon>
    </lineage>
</organism>
<evidence type="ECO:0000313" key="1">
    <source>
        <dbReference type="EMBL" id="PRQ22063.1"/>
    </source>
</evidence>
<sequence>MRSASLSIDYHAPLSLSTVSLSIRLWGSDSSPIFLLCVLSQSSASIFFSL</sequence>
<name>A0A2P6PJF6_ROSCH</name>
<dbReference type="Gramene" id="PRQ22063">
    <property type="protein sequence ID" value="PRQ22063"/>
    <property type="gene ID" value="RchiOBHm_Chr6g0246141"/>
</dbReference>
<dbReference type="EMBL" id="PDCK01000044">
    <property type="protein sequence ID" value="PRQ22063.1"/>
    <property type="molecule type" value="Genomic_DNA"/>
</dbReference>
<accession>A0A2P6PJF6</accession>
<comment type="caution">
    <text evidence="1">The sequence shown here is derived from an EMBL/GenBank/DDBJ whole genome shotgun (WGS) entry which is preliminary data.</text>
</comment>
<dbReference type="AlphaFoldDB" id="A0A2P6PJF6"/>
<keyword evidence="2" id="KW-1185">Reference proteome</keyword>
<protein>
    <submittedName>
        <fullName evidence="1">Uncharacterized protein</fullName>
    </submittedName>
</protein>
<gene>
    <name evidence="1" type="ORF">RchiOBHm_Chr6g0246141</name>
</gene>
<reference evidence="1 2" key="1">
    <citation type="journal article" date="2018" name="Nat. Genet.">
        <title>The Rosa genome provides new insights in the design of modern roses.</title>
        <authorList>
            <person name="Bendahmane M."/>
        </authorList>
    </citation>
    <scope>NUCLEOTIDE SEQUENCE [LARGE SCALE GENOMIC DNA]</scope>
    <source>
        <strain evidence="2">cv. Old Blush</strain>
    </source>
</reference>
<proteinExistence type="predicted"/>